<dbReference type="PANTHER" id="PTHR19308:SF39">
    <property type="entry name" value="PHOSPHATIDYLCHOLINE TRANSFER PROTEIN"/>
    <property type="match status" value="1"/>
</dbReference>
<dbReference type="InterPro" id="IPR023393">
    <property type="entry name" value="START-like_dom_sf"/>
</dbReference>
<proteinExistence type="predicted"/>
<feature type="transmembrane region" description="Helical" evidence="1">
    <location>
        <begin position="87"/>
        <end position="106"/>
    </location>
</feature>
<dbReference type="GO" id="GO:0008289">
    <property type="term" value="F:lipid binding"/>
    <property type="evidence" value="ECO:0007669"/>
    <property type="project" value="InterPro"/>
</dbReference>
<name>A0A9D4UDI9_ADICA</name>
<dbReference type="PANTHER" id="PTHR19308">
    <property type="entry name" value="PHOSPHATIDYLCHOLINE TRANSFER PROTEIN"/>
    <property type="match status" value="1"/>
</dbReference>
<comment type="caution">
    <text evidence="3">The sequence shown here is derived from an EMBL/GenBank/DDBJ whole genome shotgun (WGS) entry which is preliminary data.</text>
</comment>
<dbReference type="EMBL" id="JABFUD020000018">
    <property type="protein sequence ID" value="KAI5065885.1"/>
    <property type="molecule type" value="Genomic_DNA"/>
</dbReference>
<dbReference type="Proteomes" id="UP000886520">
    <property type="component" value="Chromosome 18"/>
</dbReference>
<evidence type="ECO:0000313" key="4">
    <source>
        <dbReference type="Proteomes" id="UP000886520"/>
    </source>
</evidence>
<dbReference type="GO" id="GO:0005737">
    <property type="term" value="C:cytoplasm"/>
    <property type="evidence" value="ECO:0007669"/>
    <property type="project" value="UniProtKB-ARBA"/>
</dbReference>
<dbReference type="InterPro" id="IPR002913">
    <property type="entry name" value="START_lipid-bd_dom"/>
</dbReference>
<evidence type="ECO:0000259" key="2">
    <source>
        <dbReference type="PROSITE" id="PS50848"/>
    </source>
</evidence>
<keyword evidence="1" id="KW-1133">Transmembrane helix</keyword>
<dbReference type="InterPro" id="IPR051213">
    <property type="entry name" value="START_lipid_transfer"/>
</dbReference>
<gene>
    <name evidence="3" type="ORF">GOP47_0018509</name>
</gene>
<evidence type="ECO:0000256" key="1">
    <source>
        <dbReference type="SAM" id="Phobius"/>
    </source>
</evidence>
<protein>
    <recommendedName>
        <fullName evidence="2">START domain-containing protein</fullName>
    </recommendedName>
</protein>
<dbReference type="AlphaFoldDB" id="A0A9D4UDI9"/>
<feature type="domain" description="START" evidence="2">
    <location>
        <begin position="215"/>
        <end position="404"/>
    </location>
</feature>
<dbReference type="PROSITE" id="PS50848">
    <property type="entry name" value="START"/>
    <property type="match status" value="1"/>
</dbReference>
<keyword evidence="4" id="KW-1185">Reference proteome</keyword>
<accession>A0A9D4UDI9</accession>
<dbReference type="CDD" id="cd08870">
    <property type="entry name" value="START_STARD2_7-like"/>
    <property type="match status" value="1"/>
</dbReference>
<evidence type="ECO:0000313" key="3">
    <source>
        <dbReference type="EMBL" id="KAI5065885.1"/>
    </source>
</evidence>
<keyword evidence="1" id="KW-0812">Transmembrane</keyword>
<dbReference type="OrthoDB" id="1295045at2759"/>
<reference evidence="3" key="1">
    <citation type="submission" date="2021-01" db="EMBL/GenBank/DDBJ databases">
        <title>Adiantum capillus-veneris genome.</title>
        <authorList>
            <person name="Fang Y."/>
            <person name="Liao Q."/>
        </authorList>
    </citation>
    <scope>NUCLEOTIDE SEQUENCE</scope>
    <source>
        <strain evidence="3">H3</strain>
        <tissue evidence="3">Leaf</tissue>
    </source>
</reference>
<dbReference type="Gene3D" id="3.30.530.20">
    <property type="match status" value="1"/>
</dbReference>
<dbReference type="SUPFAM" id="SSF55961">
    <property type="entry name" value="Bet v1-like"/>
    <property type="match status" value="1"/>
</dbReference>
<keyword evidence="1" id="KW-0472">Membrane</keyword>
<sequence>MKGGRLSDVANSMGIQMAFYYAEIFSIQTPTIHAGRLQPLGRLRSHCRLRHSRLSAPPLPISGALRSEPSSLPSAQFLPLRHYGLGFYLRVLVAQLILGILIGWTWRPRWANSLFQAIKSTPCESWTASPDLDIKKSCQTVDKKSAESVAAKACCCPCSSAMVVPSKQFSDDDGSLELIKRQRNITANLARSTVGEADLLDLHRTVHGKEGGLPWDLMMERSAPGMTYQAWRRDPKNGPTEYKSRTIFEDSTPELVKDFYWDDEFRSVWDDMLIFAQSKEDCTETGAQIVHWVRKFPFFCSDREYLIGRRIFEVDGSFYCVTKAVPYAAVPRRDKPLRVDVYNSSWCIRAGESCVKKGQLTACEVMFFHAEDMHIPKNIAKLGVRQGMWGLVKKMEPGLRKYQAQRAMAKPLSKSARMAQAYTRMSPNYFDSLSVKTLEEEFAYDWSGRQDDDVNYEDNDVTRSNEVTQDDSCNQGGGWKWMIVGGAVVLACTLDRGVLGRAVIFGLARRFGMLNQRIR</sequence>
<organism evidence="3 4">
    <name type="scientific">Adiantum capillus-veneris</name>
    <name type="common">Maidenhair fern</name>
    <dbReference type="NCBI Taxonomy" id="13818"/>
    <lineage>
        <taxon>Eukaryota</taxon>
        <taxon>Viridiplantae</taxon>
        <taxon>Streptophyta</taxon>
        <taxon>Embryophyta</taxon>
        <taxon>Tracheophyta</taxon>
        <taxon>Polypodiopsida</taxon>
        <taxon>Polypodiidae</taxon>
        <taxon>Polypodiales</taxon>
        <taxon>Pteridineae</taxon>
        <taxon>Pteridaceae</taxon>
        <taxon>Vittarioideae</taxon>
        <taxon>Adiantum</taxon>
    </lineage>
</organism>